<accession>A0ABS9DPR0</accession>
<gene>
    <name evidence="2" type="ORF">L1892_16260</name>
</gene>
<dbReference type="CDD" id="cd00085">
    <property type="entry name" value="HNHc"/>
    <property type="match status" value="1"/>
</dbReference>
<dbReference type="PANTHER" id="PTHR33877:SF1">
    <property type="entry name" value="TYPE IV METHYL-DIRECTED RESTRICTION ENZYME ECOKMCRA"/>
    <property type="match status" value="1"/>
</dbReference>
<keyword evidence="2" id="KW-0540">Nuclease</keyword>
<reference evidence="2" key="1">
    <citation type="submission" date="2022-01" db="EMBL/GenBank/DDBJ databases">
        <title>Gordonia xiamenensis sp. nov., isolated from surface seawater in Xiamen.</title>
        <authorList>
            <person name="He Y.F."/>
        </authorList>
    </citation>
    <scope>NUCLEOTIDE SEQUENCE</scope>
    <source>
        <strain evidence="2">GW1C4-4</strain>
    </source>
</reference>
<dbReference type="SMART" id="SM00507">
    <property type="entry name" value="HNHc"/>
    <property type="match status" value="1"/>
</dbReference>
<dbReference type="InterPro" id="IPR029471">
    <property type="entry name" value="HNH_5"/>
</dbReference>
<sequence length="281" mass="31056">MTDNTRKPVSKRLRYEVLRRDNHQCRYCGGSAPDVALTVDHVVPVALGGSNDPSNLVAACKDCNAGKTSSSPDAPLVDEVAADALRWAKAIEIVTAQRASARDERRRNHTSFLDNSWHRWTYGSKNAHFDLPNDWRTSVDGFLASGLDLDDLDELVDVAMESRSRDPWKYFCGCCWRRIEQVQNQVAEMMAADEVAESNDSETVTIQTWWTPNHVGDLWIYATETLADRWGAAVDDVIAKYSRCVHSDEAVCGDPVCTVSAASRILGVASTLPSGDHVEVA</sequence>
<dbReference type="InterPro" id="IPR052892">
    <property type="entry name" value="NA-targeting_endonuclease"/>
</dbReference>
<evidence type="ECO:0000259" key="1">
    <source>
        <dbReference type="SMART" id="SM00507"/>
    </source>
</evidence>
<dbReference type="GO" id="GO:0004519">
    <property type="term" value="F:endonuclease activity"/>
    <property type="evidence" value="ECO:0007669"/>
    <property type="project" value="UniProtKB-KW"/>
</dbReference>
<keyword evidence="2" id="KW-0255">Endonuclease</keyword>
<dbReference type="EMBL" id="JAKGCU010000016">
    <property type="protein sequence ID" value="MCF3939931.1"/>
    <property type="molecule type" value="Genomic_DNA"/>
</dbReference>
<keyword evidence="3" id="KW-1185">Reference proteome</keyword>
<organism evidence="2 3">
    <name type="scientific">Gordonia tangerina</name>
    <dbReference type="NCBI Taxonomy" id="2911060"/>
    <lineage>
        <taxon>Bacteria</taxon>
        <taxon>Bacillati</taxon>
        <taxon>Actinomycetota</taxon>
        <taxon>Actinomycetes</taxon>
        <taxon>Mycobacteriales</taxon>
        <taxon>Gordoniaceae</taxon>
        <taxon>Gordonia</taxon>
    </lineage>
</organism>
<protein>
    <submittedName>
        <fullName evidence="2">HNH endonuclease</fullName>
    </submittedName>
</protein>
<keyword evidence="2" id="KW-0378">Hydrolase</keyword>
<dbReference type="RefSeq" id="WP_235724657.1">
    <property type="nucleotide sequence ID" value="NZ_JAKGCU010000016.1"/>
</dbReference>
<dbReference type="Proteomes" id="UP001108089">
    <property type="component" value="Unassembled WGS sequence"/>
</dbReference>
<dbReference type="Gene3D" id="1.10.30.50">
    <property type="match status" value="1"/>
</dbReference>
<evidence type="ECO:0000313" key="2">
    <source>
        <dbReference type="EMBL" id="MCF3939931.1"/>
    </source>
</evidence>
<comment type="caution">
    <text evidence="2">The sequence shown here is derived from an EMBL/GenBank/DDBJ whole genome shotgun (WGS) entry which is preliminary data.</text>
</comment>
<feature type="domain" description="HNH nuclease" evidence="1">
    <location>
        <begin position="12"/>
        <end position="65"/>
    </location>
</feature>
<evidence type="ECO:0000313" key="3">
    <source>
        <dbReference type="Proteomes" id="UP001108089"/>
    </source>
</evidence>
<dbReference type="InterPro" id="IPR003615">
    <property type="entry name" value="HNH_nuc"/>
</dbReference>
<dbReference type="PANTHER" id="PTHR33877">
    <property type="entry name" value="SLL1193 PROTEIN"/>
    <property type="match status" value="1"/>
</dbReference>
<proteinExistence type="predicted"/>
<dbReference type="Pfam" id="PF14279">
    <property type="entry name" value="HNH_5"/>
    <property type="match status" value="1"/>
</dbReference>
<name>A0ABS9DPR0_9ACTN</name>